<evidence type="ECO:0000313" key="2">
    <source>
        <dbReference type="EMBL" id="CAD9946556.1"/>
    </source>
</evidence>
<keyword evidence="1" id="KW-0732">Signal</keyword>
<gene>
    <name evidence="2" type="ORF">APAL1065_LOCUS3346</name>
</gene>
<sequence length="243" mass="27364">MMPRHSYLQIIFLLLASQSTVDAFASPQAPFKPVFASSVQEKDQLTAESDVTTPERETIPLPPVIQGIADERKEYQMNVGKAMDVLRSDMRDILTEKPDFSIYDKNIEVIDPSGVRLNGLKQYKSAFAFFQTFIRFWFSEKSGLQFRMVYDFARCSIRISWNVVLVPKVPLGRPLHVDGISYYQLDRKSGKVVEHKIENLLINNSPVAPPYGLFSLVQQDMLRIRSPQGVPAGIGAASGGCFQ</sequence>
<name>A0A7S2VCF0_9STRA</name>
<evidence type="ECO:0000256" key="1">
    <source>
        <dbReference type="SAM" id="SignalP"/>
    </source>
</evidence>
<evidence type="ECO:0008006" key="3">
    <source>
        <dbReference type="Google" id="ProtNLM"/>
    </source>
</evidence>
<accession>A0A7S2VCF0</accession>
<reference evidence="2" key="1">
    <citation type="submission" date="2021-01" db="EMBL/GenBank/DDBJ databases">
        <authorList>
            <person name="Corre E."/>
            <person name="Pelletier E."/>
            <person name="Niang G."/>
            <person name="Scheremetjew M."/>
            <person name="Finn R."/>
            <person name="Kale V."/>
            <person name="Holt S."/>
            <person name="Cochrane G."/>
            <person name="Meng A."/>
            <person name="Brown T."/>
            <person name="Cohen L."/>
        </authorList>
    </citation>
    <scope>NUCLEOTIDE SEQUENCE</scope>
    <source>
        <strain evidence="2">CCMP125</strain>
    </source>
</reference>
<dbReference type="EMBL" id="HBHT01005029">
    <property type="protein sequence ID" value="CAD9946556.1"/>
    <property type="molecule type" value="Transcribed_RNA"/>
</dbReference>
<feature type="signal peptide" evidence="1">
    <location>
        <begin position="1"/>
        <end position="23"/>
    </location>
</feature>
<dbReference type="PANTHER" id="PTHR31094">
    <property type="entry name" value="RIKEN CDNA 2310061I04 GENE"/>
    <property type="match status" value="1"/>
</dbReference>
<organism evidence="2">
    <name type="scientific">Entomoneis paludosa</name>
    <dbReference type="NCBI Taxonomy" id="265537"/>
    <lineage>
        <taxon>Eukaryota</taxon>
        <taxon>Sar</taxon>
        <taxon>Stramenopiles</taxon>
        <taxon>Ochrophyta</taxon>
        <taxon>Bacillariophyta</taxon>
        <taxon>Bacillariophyceae</taxon>
        <taxon>Bacillariophycidae</taxon>
        <taxon>Entomoneidaceae</taxon>
        <taxon>Entomoneis</taxon>
    </lineage>
</organism>
<feature type="chain" id="PRO_5030990760" description="SnoaL-like domain-containing protein" evidence="1">
    <location>
        <begin position="24"/>
        <end position="243"/>
    </location>
</feature>
<dbReference type="Pfam" id="PF10184">
    <property type="entry name" value="DUF2358"/>
    <property type="match status" value="1"/>
</dbReference>
<dbReference type="AlphaFoldDB" id="A0A7S2VCF0"/>
<proteinExistence type="predicted"/>
<protein>
    <recommendedName>
        <fullName evidence="3">SnoaL-like domain-containing protein</fullName>
    </recommendedName>
</protein>
<dbReference type="InterPro" id="IPR018790">
    <property type="entry name" value="DUF2358"/>
</dbReference>
<dbReference type="PANTHER" id="PTHR31094:SF2">
    <property type="entry name" value="RIKEN CDNA 2310061I04 GENE"/>
    <property type="match status" value="1"/>
</dbReference>